<dbReference type="KEGG" id="gog:C1280_12845"/>
<evidence type="ECO:0000256" key="1">
    <source>
        <dbReference type="SAM" id="MobiDB-lite"/>
    </source>
</evidence>
<keyword evidence="2" id="KW-0812">Transmembrane</keyword>
<evidence type="ECO:0000256" key="2">
    <source>
        <dbReference type="SAM" id="Phobius"/>
    </source>
</evidence>
<gene>
    <name evidence="3" type="ORF">C1280_12845</name>
</gene>
<keyword evidence="2" id="KW-0472">Membrane</keyword>
<evidence type="ECO:0000313" key="3">
    <source>
        <dbReference type="EMBL" id="AWM37797.1"/>
    </source>
</evidence>
<dbReference type="EMBL" id="CP025958">
    <property type="protein sequence ID" value="AWM37797.1"/>
    <property type="molecule type" value="Genomic_DNA"/>
</dbReference>
<evidence type="ECO:0000313" key="4">
    <source>
        <dbReference type="Proteomes" id="UP000245802"/>
    </source>
</evidence>
<proteinExistence type="predicted"/>
<keyword evidence="2" id="KW-1133">Transmembrane helix</keyword>
<accession>A0A2Z3H257</accession>
<reference evidence="3 4" key="1">
    <citation type="submission" date="2018-01" db="EMBL/GenBank/DDBJ databases">
        <title>G. obscuriglobus.</title>
        <authorList>
            <person name="Franke J."/>
            <person name="Blomberg W."/>
            <person name="Selmecki A."/>
        </authorList>
    </citation>
    <scope>NUCLEOTIDE SEQUENCE [LARGE SCALE GENOMIC DNA]</scope>
    <source>
        <strain evidence="3 4">DSM 5831</strain>
    </source>
</reference>
<keyword evidence="4" id="KW-1185">Reference proteome</keyword>
<dbReference type="Proteomes" id="UP000245802">
    <property type="component" value="Chromosome"/>
</dbReference>
<feature type="compositionally biased region" description="Basic and acidic residues" evidence="1">
    <location>
        <begin position="71"/>
        <end position="81"/>
    </location>
</feature>
<feature type="region of interest" description="Disordered" evidence="1">
    <location>
        <begin position="60"/>
        <end position="81"/>
    </location>
</feature>
<protein>
    <submittedName>
        <fullName evidence="3">Uncharacterized protein</fullName>
    </submittedName>
</protein>
<sequence length="81" mass="8716">MARWGLGWGCVFGFLAVCAGAAAMRWQEGAAPWIGWGAVAVLAWGAVMSVYAFDRPAPPGAPPKVVPRTPHNSEHQRRTEK</sequence>
<dbReference type="RefSeq" id="WP_010038422.1">
    <property type="nucleotide sequence ID" value="NZ_CP025958.1"/>
</dbReference>
<organism evidence="3 4">
    <name type="scientific">Gemmata obscuriglobus</name>
    <dbReference type="NCBI Taxonomy" id="114"/>
    <lineage>
        <taxon>Bacteria</taxon>
        <taxon>Pseudomonadati</taxon>
        <taxon>Planctomycetota</taxon>
        <taxon>Planctomycetia</taxon>
        <taxon>Gemmatales</taxon>
        <taxon>Gemmataceae</taxon>
        <taxon>Gemmata</taxon>
    </lineage>
</organism>
<dbReference type="AlphaFoldDB" id="A0A2Z3H257"/>
<feature type="transmembrane region" description="Helical" evidence="2">
    <location>
        <begin position="33"/>
        <end position="53"/>
    </location>
</feature>
<name>A0A2Z3H257_9BACT</name>